<name>X1UZK6_9ZZZZ</name>
<comment type="caution">
    <text evidence="1">The sequence shown here is derived from an EMBL/GenBank/DDBJ whole genome shotgun (WGS) entry which is preliminary data.</text>
</comment>
<gene>
    <name evidence="1" type="ORF">S12H4_41282</name>
</gene>
<proteinExistence type="predicted"/>
<reference evidence="1" key="1">
    <citation type="journal article" date="2014" name="Front. Microbiol.">
        <title>High frequency of phylogenetically diverse reductive dehalogenase-homologous genes in deep subseafloor sedimentary metagenomes.</title>
        <authorList>
            <person name="Kawai M."/>
            <person name="Futagami T."/>
            <person name="Toyoda A."/>
            <person name="Takaki Y."/>
            <person name="Nishi S."/>
            <person name="Hori S."/>
            <person name="Arai W."/>
            <person name="Tsubouchi T."/>
            <person name="Morono Y."/>
            <person name="Uchiyama I."/>
            <person name="Ito T."/>
            <person name="Fujiyama A."/>
            <person name="Inagaki F."/>
            <person name="Takami H."/>
        </authorList>
    </citation>
    <scope>NUCLEOTIDE SEQUENCE</scope>
    <source>
        <strain evidence="1">Expedition CK06-06</strain>
    </source>
</reference>
<evidence type="ECO:0000313" key="1">
    <source>
        <dbReference type="EMBL" id="GAJ05341.1"/>
    </source>
</evidence>
<dbReference type="EMBL" id="BARW01025140">
    <property type="protein sequence ID" value="GAJ05341.1"/>
    <property type="molecule type" value="Genomic_DNA"/>
</dbReference>
<protein>
    <submittedName>
        <fullName evidence="1">Uncharacterized protein</fullName>
    </submittedName>
</protein>
<dbReference type="AlphaFoldDB" id="X1UZK6"/>
<sequence length="169" mass="19541">MPIGLVVMKWDERVGTEILAKYPEEILITDKTLMQVYSTHEYSGESGMISLMVGSLNIASYYMGPEKGYYILLLLNLDDDPDAYEGGLIDTSRIVLQNLEDDAFIQLVPSLFRRVSMYPTLNEEQRLVITYLDDIKRMIINRLREEGVVSKSEIMIWLKDRYKQGFVDL</sequence>
<accession>X1UZK6</accession>
<organism evidence="1">
    <name type="scientific">marine sediment metagenome</name>
    <dbReference type="NCBI Taxonomy" id="412755"/>
    <lineage>
        <taxon>unclassified sequences</taxon>
        <taxon>metagenomes</taxon>
        <taxon>ecological metagenomes</taxon>
    </lineage>
</organism>
<feature type="non-terminal residue" evidence="1">
    <location>
        <position position="169"/>
    </location>
</feature>